<dbReference type="PANTHER" id="PTHR47345">
    <property type="entry name" value="CUT9-INTERACTING PROTEIN SCN1"/>
    <property type="match status" value="1"/>
</dbReference>
<reference evidence="2 3" key="1">
    <citation type="journal article" date="2010" name="Proc. Natl. Acad. Sci. U.S.A.">
        <title>Insights into evolution of multicellular fungi from the assembled chromosomes of the mushroom Coprinopsis cinerea (Coprinus cinereus).</title>
        <authorList>
            <person name="Stajich J.E."/>
            <person name="Wilke S.K."/>
            <person name="Ahren D."/>
            <person name="Au C.H."/>
            <person name="Birren B.W."/>
            <person name="Borodovsky M."/>
            <person name="Burns C."/>
            <person name="Canback B."/>
            <person name="Casselton L.A."/>
            <person name="Cheng C.K."/>
            <person name="Deng J."/>
            <person name="Dietrich F.S."/>
            <person name="Fargo D.C."/>
            <person name="Farman M.L."/>
            <person name="Gathman A.C."/>
            <person name="Goldberg J."/>
            <person name="Guigo R."/>
            <person name="Hoegger P.J."/>
            <person name="Hooker J.B."/>
            <person name="Huggins A."/>
            <person name="James T.Y."/>
            <person name="Kamada T."/>
            <person name="Kilaru S."/>
            <person name="Kodira C."/>
            <person name="Kues U."/>
            <person name="Kupfer D."/>
            <person name="Kwan H.S."/>
            <person name="Lomsadze A."/>
            <person name="Li W."/>
            <person name="Lilly W.W."/>
            <person name="Ma L.J."/>
            <person name="Mackey A.J."/>
            <person name="Manning G."/>
            <person name="Martin F."/>
            <person name="Muraguchi H."/>
            <person name="Natvig D.O."/>
            <person name="Palmerini H."/>
            <person name="Ramesh M.A."/>
            <person name="Rehmeyer C.J."/>
            <person name="Roe B.A."/>
            <person name="Shenoy N."/>
            <person name="Stanke M."/>
            <person name="Ter-Hovhannisyan V."/>
            <person name="Tunlid A."/>
            <person name="Velagapudi R."/>
            <person name="Vision T.J."/>
            <person name="Zeng Q."/>
            <person name="Zolan M.E."/>
            <person name="Pukkila P.J."/>
        </authorList>
    </citation>
    <scope>NUCLEOTIDE SEQUENCE [LARGE SCALE GENOMIC DNA]</scope>
    <source>
        <strain evidence="3">Okayama-7 / 130 / ATCC MYA-4618 / FGSC 9003</strain>
    </source>
</reference>
<dbReference type="Pfam" id="PF01026">
    <property type="entry name" value="TatD_DNase"/>
    <property type="match status" value="1"/>
</dbReference>
<accession>A8N340</accession>
<dbReference type="InParanoid" id="A8N340"/>
<organism evidence="2 3">
    <name type="scientific">Coprinopsis cinerea (strain Okayama-7 / 130 / ATCC MYA-4618 / FGSC 9003)</name>
    <name type="common">Inky cap fungus</name>
    <name type="synonym">Hormographiella aspergillata</name>
    <dbReference type="NCBI Taxonomy" id="240176"/>
    <lineage>
        <taxon>Eukaryota</taxon>
        <taxon>Fungi</taxon>
        <taxon>Dikarya</taxon>
        <taxon>Basidiomycota</taxon>
        <taxon>Agaricomycotina</taxon>
        <taxon>Agaricomycetes</taxon>
        <taxon>Agaricomycetidae</taxon>
        <taxon>Agaricales</taxon>
        <taxon>Agaricineae</taxon>
        <taxon>Psathyrellaceae</taxon>
        <taxon>Coprinopsis</taxon>
    </lineage>
</organism>
<evidence type="ECO:0000313" key="3">
    <source>
        <dbReference type="Proteomes" id="UP000001861"/>
    </source>
</evidence>
<dbReference type="EMBL" id="AACS02000001">
    <property type="protein sequence ID" value="EAU92538.1"/>
    <property type="molecule type" value="Genomic_DNA"/>
</dbReference>
<dbReference type="VEuPathDB" id="FungiDB:CC1G_06549"/>
<dbReference type="InterPro" id="IPR053044">
    <property type="entry name" value="Metallo-hydrolase/TatD-type"/>
</dbReference>
<dbReference type="FunCoup" id="A8N340">
    <property type="interactions" value="15"/>
</dbReference>
<dbReference type="Gene3D" id="3.20.20.140">
    <property type="entry name" value="Metal-dependent hydrolases"/>
    <property type="match status" value="1"/>
</dbReference>
<sequence length="355" mass="40900">MSTERLLPPDVLKHVVDVHCHPTDAPEIPPEAMDELEITICAMSSMKSDQKKVAELARSYPSKVVPCFGYHPWFSYQIAVDPALSKEDHYRRLFLGQVKEATEEHTQAFERLVNLLPEPTPLSSILDEVRAHLIEFPDAMVGEVGLDRVFRVPYDYFAEKRELTPFIVPLEHQLTILEAQLELAVELGRNVSIHSVKSQLATLELLSKLATKHGNRWYRISIDMHSCGLSPQMWRDTEKKFTNIFLSLSTVINGRHSNCRKLLQVCSDDRILSESDFNDVRHVTDQTVEIIQLIAEVKGWSIEQEWDENVPWEERGVVRRLKDNWERFKKGGHRVPESKRRRAKKLLDSGSEGEE</sequence>
<dbReference type="SUPFAM" id="SSF51556">
    <property type="entry name" value="Metallo-dependent hydrolases"/>
    <property type="match status" value="1"/>
</dbReference>
<dbReference type="Proteomes" id="UP000001861">
    <property type="component" value="Unassembled WGS sequence"/>
</dbReference>
<dbReference type="InterPro" id="IPR001130">
    <property type="entry name" value="TatD-like"/>
</dbReference>
<comment type="caution">
    <text evidence="2">The sequence shown here is derived from an EMBL/GenBank/DDBJ whole genome shotgun (WGS) entry which is preliminary data.</text>
</comment>
<evidence type="ECO:0000313" key="2">
    <source>
        <dbReference type="EMBL" id="EAU92538.1"/>
    </source>
</evidence>
<name>A8N340_COPC7</name>
<dbReference type="eggNOG" id="KOG3020">
    <property type="taxonomic scope" value="Eukaryota"/>
</dbReference>
<dbReference type="KEGG" id="cci:CC1G_06549"/>
<protein>
    <submittedName>
        <fullName evidence="2">TatD DNase family Scn1</fullName>
    </submittedName>
</protein>
<gene>
    <name evidence="2" type="ORF">CC1G_06549</name>
</gene>
<keyword evidence="3" id="KW-1185">Reference proteome</keyword>
<dbReference type="RefSeq" id="XP_001829212.1">
    <property type="nucleotide sequence ID" value="XM_001829160.1"/>
</dbReference>
<dbReference type="GeneID" id="6005638"/>
<dbReference type="AlphaFoldDB" id="A8N340"/>
<dbReference type="OrthoDB" id="413993at2759"/>
<dbReference type="PANTHER" id="PTHR47345:SF1">
    <property type="entry name" value="CUT9-INTERACTING PROTEIN SCN1"/>
    <property type="match status" value="1"/>
</dbReference>
<proteinExistence type="predicted"/>
<dbReference type="GO" id="GO:0016788">
    <property type="term" value="F:hydrolase activity, acting on ester bonds"/>
    <property type="evidence" value="ECO:0007669"/>
    <property type="project" value="InterPro"/>
</dbReference>
<feature type="region of interest" description="Disordered" evidence="1">
    <location>
        <begin position="332"/>
        <end position="355"/>
    </location>
</feature>
<dbReference type="OMA" id="VPCFGWH"/>
<dbReference type="InterPro" id="IPR032466">
    <property type="entry name" value="Metal_Hydrolase"/>
</dbReference>
<evidence type="ECO:0000256" key="1">
    <source>
        <dbReference type="SAM" id="MobiDB-lite"/>
    </source>
</evidence>